<keyword evidence="1" id="KW-0472">Membrane</keyword>
<evidence type="ECO:0000313" key="3">
    <source>
        <dbReference type="Proteomes" id="UP001054252"/>
    </source>
</evidence>
<accession>A0AAV5L8W1</accession>
<organism evidence="2 3">
    <name type="scientific">Rubroshorea leprosula</name>
    <dbReference type="NCBI Taxonomy" id="152421"/>
    <lineage>
        <taxon>Eukaryota</taxon>
        <taxon>Viridiplantae</taxon>
        <taxon>Streptophyta</taxon>
        <taxon>Embryophyta</taxon>
        <taxon>Tracheophyta</taxon>
        <taxon>Spermatophyta</taxon>
        <taxon>Magnoliopsida</taxon>
        <taxon>eudicotyledons</taxon>
        <taxon>Gunneridae</taxon>
        <taxon>Pentapetalae</taxon>
        <taxon>rosids</taxon>
        <taxon>malvids</taxon>
        <taxon>Malvales</taxon>
        <taxon>Dipterocarpaceae</taxon>
        <taxon>Rubroshorea</taxon>
    </lineage>
</organism>
<proteinExistence type="predicted"/>
<evidence type="ECO:0000256" key="1">
    <source>
        <dbReference type="SAM" id="Phobius"/>
    </source>
</evidence>
<dbReference type="Proteomes" id="UP001054252">
    <property type="component" value="Unassembled WGS sequence"/>
</dbReference>
<sequence>MSMEPPNDTSTILEPEAEAPTAITGSFWDSVAPFSSSIEKSKENPKVVNAQKAVKSNNIKFIAAVFVLLLSIIFGYRVRPCY</sequence>
<name>A0AAV5L8W1_9ROSI</name>
<keyword evidence="3" id="KW-1185">Reference proteome</keyword>
<evidence type="ECO:0000313" key="2">
    <source>
        <dbReference type="EMBL" id="GKV33528.1"/>
    </source>
</evidence>
<feature type="transmembrane region" description="Helical" evidence="1">
    <location>
        <begin position="61"/>
        <end position="78"/>
    </location>
</feature>
<dbReference type="AlphaFoldDB" id="A0AAV5L8W1"/>
<comment type="caution">
    <text evidence="2">The sequence shown here is derived from an EMBL/GenBank/DDBJ whole genome shotgun (WGS) entry which is preliminary data.</text>
</comment>
<keyword evidence="1" id="KW-1133">Transmembrane helix</keyword>
<keyword evidence="1" id="KW-0812">Transmembrane</keyword>
<gene>
    <name evidence="2" type="ORF">SLEP1_g42030</name>
</gene>
<protein>
    <submittedName>
        <fullName evidence="2">Uncharacterized protein</fullName>
    </submittedName>
</protein>
<reference evidence="2 3" key="1">
    <citation type="journal article" date="2021" name="Commun. Biol.">
        <title>The genome of Shorea leprosula (Dipterocarpaceae) highlights the ecological relevance of drought in aseasonal tropical rainforests.</title>
        <authorList>
            <person name="Ng K.K.S."/>
            <person name="Kobayashi M.J."/>
            <person name="Fawcett J.A."/>
            <person name="Hatakeyama M."/>
            <person name="Paape T."/>
            <person name="Ng C.H."/>
            <person name="Ang C.C."/>
            <person name="Tnah L.H."/>
            <person name="Lee C.T."/>
            <person name="Nishiyama T."/>
            <person name="Sese J."/>
            <person name="O'Brien M.J."/>
            <person name="Copetti D."/>
            <person name="Mohd Noor M.I."/>
            <person name="Ong R.C."/>
            <person name="Putra M."/>
            <person name="Sireger I.Z."/>
            <person name="Indrioko S."/>
            <person name="Kosugi Y."/>
            <person name="Izuno A."/>
            <person name="Isagi Y."/>
            <person name="Lee S.L."/>
            <person name="Shimizu K.K."/>
        </authorList>
    </citation>
    <scope>NUCLEOTIDE SEQUENCE [LARGE SCALE GENOMIC DNA]</scope>
    <source>
        <strain evidence="2">214</strain>
    </source>
</reference>
<dbReference type="EMBL" id="BPVZ01000101">
    <property type="protein sequence ID" value="GKV33528.1"/>
    <property type="molecule type" value="Genomic_DNA"/>
</dbReference>